<name>A0ABQ1R431_9FLAO</name>
<dbReference type="HAMAP" id="MF_02093">
    <property type="entry name" value="Beta_carotene_diox"/>
    <property type="match status" value="1"/>
</dbReference>
<dbReference type="EC" id="1.13.11.63" evidence="1"/>
<feature type="transmembrane region" description="Helical" evidence="1">
    <location>
        <begin position="245"/>
        <end position="268"/>
    </location>
</feature>
<evidence type="ECO:0000313" key="2">
    <source>
        <dbReference type="EMBL" id="GGD55577.1"/>
    </source>
</evidence>
<feature type="transmembrane region" description="Helical" evidence="1">
    <location>
        <begin position="274"/>
        <end position="293"/>
    </location>
</feature>
<feature type="transmembrane region" description="Helical" evidence="1">
    <location>
        <begin position="162"/>
        <end position="183"/>
    </location>
</feature>
<sequence>MDLEKKQQNINTFSSFMIVATFFSLWLSVYFDVQAEAFLSYFLIFTFGIFHGSNDLKLIQQTSGSSKKNFFLRALISYVTVIALTVAFFSFFPVLALGFFVLASSYHFGEQHWAQYTERSLLAYVFYTCYGMVIFFLLFYCQADAVTPIIYEITGINLQADHYLYTLASSFGIFMLIYFWWLWKRKIKVNMIKELFFLLVFFIVFKTASLIWAFSIYFVIWHSIPSLMDQTRFLYGKISKASLLSYFRTSFIYWIFSMIGLAGLYYLFHDKQGLFLSILIYFLAAITFPHVIVMNRLNRS</sequence>
<gene>
    <name evidence="2" type="ORF">GCM10011361_22570</name>
</gene>
<dbReference type="InterPro" id="IPR022270">
    <property type="entry name" value="Blh_diox"/>
</dbReference>
<comment type="catalytic activity">
    <reaction evidence="1">
        <text>all-trans-beta-carotene + O2 = 2 all-trans-retinal</text>
        <dbReference type="Rhea" id="RHEA:32887"/>
        <dbReference type="ChEBI" id="CHEBI:15379"/>
        <dbReference type="ChEBI" id="CHEBI:17579"/>
        <dbReference type="ChEBI" id="CHEBI:17898"/>
        <dbReference type="EC" id="1.13.11.63"/>
    </reaction>
</comment>
<comment type="caution">
    <text evidence="2">The sequence shown here is derived from an EMBL/GenBank/DDBJ whole genome shotgun (WGS) entry which is preliminary data.</text>
</comment>
<comment type="similarity">
    <text evidence="1">Belongs to the Brp/Blh beta-carotene diooxygenase family.</text>
</comment>
<keyword evidence="1" id="KW-0560">Oxidoreductase</keyword>
<comment type="function">
    <text evidence="1">Catalyzes the cleavage of beta-carotene at its central double bond (15,15') to yield two molecules of all-trans-retinal.</text>
</comment>
<reference evidence="3" key="1">
    <citation type="journal article" date="2019" name="Int. J. Syst. Evol. Microbiol.">
        <title>The Global Catalogue of Microorganisms (GCM) 10K type strain sequencing project: providing services to taxonomists for standard genome sequencing and annotation.</title>
        <authorList>
            <consortium name="The Broad Institute Genomics Platform"/>
            <consortium name="The Broad Institute Genome Sequencing Center for Infectious Disease"/>
            <person name="Wu L."/>
            <person name="Ma J."/>
        </authorList>
    </citation>
    <scope>NUCLEOTIDE SEQUENCE [LARGE SCALE GENOMIC DNA]</scope>
    <source>
        <strain evidence="3">CGMCC 1.12606</strain>
    </source>
</reference>
<keyword evidence="1" id="KW-0223">Dioxygenase</keyword>
<keyword evidence="1" id="KW-1133">Transmembrane helix</keyword>
<keyword evidence="1" id="KW-1003">Cell membrane</keyword>
<protein>
    <recommendedName>
        <fullName evidence="1">Probable beta-carotene 15,15'-dioxygenase</fullName>
        <ecNumber evidence="1">1.13.11.63</ecNumber>
    </recommendedName>
</protein>
<feature type="transmembrane region" description="Helical" evidence="1">
    <location>
        <begin position="195"/>
        <end position="224"/>
    </location>
</feature>
<keyword evidence="1" id="KW-0812">Transmembrane</keyword>
<dbReference type="NCBIfam" id="TIGR03753">
    <property type="entry name" value="blh_monoox"/>
    <property type="match status" value="1"/>
</dbReference>
<keyword evidence="1" id="KW-0479">Metal-binding</keyword>
<organism evidence="2 3">
    <name type="scientific">Muriicola marianensis</name>
    <dbReference type="NCBI Taxonomy" id="1324801"/>
    <lineage>
        <taxon>Bacteria</taxon>
        <taxon>Pseudomonadati</taxon>
        <taxon>Bacteroidota</taxon>
        <taxon>Flavobacteriia</taxon>
        <taxon>Flavobacteriales</taxon>
        <taxon>Flavobacteriaceae</taxon>
        <taxon>Muriicola</taxon>
    </lineage>
</organism>
<feature type="transmembrane region" description="Helical" evidence="1">
    <location>
        <begin position="12"/>
        <end position="31"/>
    </location>
</feature>
<keyword evidence="1" id="KW-0472">Membrane</keyword>
<dbReference type="Pfam" id="PF15461">
    <property type="entry name" value="BCD"/>
    <property type="match status" value="1"/>
</dbReference>
<accession>A0ABQ1R431</accession>
<keyword evidence="1" id="KW-0408">Iron</keyword>
<comment type="subcellular location">
    <subcellularLocation>
        <location evidence="1">Cell membrane</location>
        <topology evidence="1">Multi-pass membrane protein</topology>
    </subcellularLocation>
</comment>
<evidence type="ECO:0000256" key="1">
    <source>
        <dbReference type="HAMAP-Rule" id="MF_02093"/>
    </source>
</evidence>
<comment type="caution">
    <text evidence="1">Lacks conserved residue(s) required for the propagation of feature annotation.</text>
</comment>
<comment type="cofactor">
    <cofactor evidence="1">
        <name>Fe(2+)</name>
        <dbReference type="ChEBI" id="CHEBI:29033"/>
    </cofactor>
</comment>
<dbReference type="EMBL" id="BMFH01000002">
    <property type="protein sequence ID" value="GGD55577.1"/>
    <property type="molecule type" value="Genomic_DNA"/>
</dbReference>
<feature type="transmembrane region" description="Helical" evidence="1">
    <location>
        <begin position="75"/>
        <end position="101"/>
    </location>
</feature>
<dbReference type="Proteomes" id="UP000625780">
    <property type="component" value="Unassembled WGS sequence"/>
</dbReference>
<keyword evidence="3" id="KW-1185">Reference proteome</keyword>
<evidence type="ECO:0000313" key="3">
    <source>
        <dbReference type="Proteomes" id="UP000625780"/>
    </source>
</evidence>
<feature type="transmembrane region" description="Helical" evidence="1">
    <location>
        <begin position="121"/>
        <end position="141"/>
    </location>
</feature>
<proteinExistence type="inferred from homology"/>